<dbReference type="Proteomes" id="UP000383971">
    <property type="component" value="Unassembled WGS sequence"/>
</dbReference>
<dbReference type="EMBL" id="CABPSE010000003">
    <property type="protein sequence ID" value="VVD87352.1"/>
    <property type="molecule type" value="Genomic_DNA"/>
</dbReference>
<name>A0A5E4TJB0_9BURK</name>
<gene>
    <name evidence="1" type="ORF">PCO31111_01445</name>
</gene>
<sequence>MFVSPPLTITAVLLALIWELFWNVESEFASPLDFESDADTPQPLVPYDTPKLPLFDSFSLRVDSVSWLLSTLT</sequence>
<organism evidence="1 2">
    <name type="scientific">Pandoraea communis</name>
    <dbReference type="NCBI Taxonomy" id="2508297"/>
    <lineage>
        <taxon>Bacteria</taxon>
        <taxon>Pseudomonadati</taxon>
        <taxon>Pseudomonadota</taxon>
        <taxon>Betaproteobacteria</taxon>
        <taxon>Burkholderiales</taxon>
        <taxon>Burkholderiaceae</taxon>
        <taxon>Pandoraea</taxon>
    </lineage>
</organism>
<accession>A0A5E4TJB0</accession>
<keyword evidence="2" id="KW-1185">Reference proteome</keyword>
<reference evidence="1 2" key="1">
    <citation type="submission" date="2019-08" db="EMBL/GenBank/DDBJ databases">
        <authorList>
            <person name="Peeters C."/>
        </authorList>
    </citation>
    <scope>NUCLEOTIDE SEQUENCE [LARGE SCALE GENOMIC DNA]</scope>
    <source>
        <strain evidence="1 2">LMG 31111</strain>
    </source>
</reference>
<proteinExistence type="predicted"/>
<evidence type="ECO:0000313" key="2">
    <source>
        <dbReference type="Proteomes" id="UP000383971"/>
    </source>
</evidence>
<protein>
    <submittedName>
        <fullName evidence="1">Uncharacterized protein</fullName>
    </submittedName>
</protein>
<evidence type="ECO:0000313" key="1">
    <source>
        <dbReference type="EMBL" id="VVD87352.1"/>
    </source>
</evidence>
<dbReference type="AlphaFoldDB" id="A0A5E4TJB0"/>